<dbReference type="AlphaFoldDB" id="A0AB39HA12"/>
<dbReference type="EMBL" id="CP158273">
    <property type="protein sequence ID" value="XDJ97153.1"/>
    <property type="molecule type" value="Genomic_DNA"/>
</dbReference>
<dbReference type="EMBL" id="CP158272">
    <property type="protein sequence ID" value="XDJ99800.1"/>
    <property type="molecule type" value="Genomic_DNA"/>
</dbReference>
<evidence type="ECO:0000313" key="4">
    <source>
        <dbReference type="EMBL" id="XDJ97153.1"/>
    </source>
</evidence>
<evidence type="ECO:0000313" key="5">
    <source>
        <dbReference type="EMBL" id="XDJ99800.1"/>
    </source>
</evidence>
<name>A0AB39HA12_9BURK</name>
<organism evidence="5">
    <name type="scientific">Castellaniella ginsengisoli</name>
    <dbReference type="NCBI Taxonomy" id="546114"/>
    <lineage>
        <taxon>Bacteria</taxon>
        <taxon>Pseudomonadati</taxon>
        <taxon>Pseudomonadota</taxon>
        <taxon>Betaproteobacteria</taxon>
        <taxon>Burkholderiales</taxon>
        <taxon>Alcaligenaceae</taxon>
        <taxon>Castellaniella</taxon>
    </lineage>
</organism>
<dbReference type="RefSeq" id="WP_368649004.1">
    <property type="nucleotide sequence ID" value="NZ_CP158269.1"/>
</dbReference>
<dbReference type="EMBL" id="CP158269">
    <property type="protein sequence ID" value="XDJ88845.1"/>
    <property type="molecule type" value="Genomic_DNA"/>
</dbReference>
<evidence type="ECO:0000313" key="3">
    <source>
        <dbReference type="EMBL" id="XDJ93452.1"/>
    </source>
</evidence>
<dbReference type="InterPro" id="IPR046618">
    <property type="entry name" value="DUF6731"/>
</dbReference>
<sequence length="288" mass="31971">MEERKYKQFKVDFYVITSEQKRSNSVLSNLLSNSEGYTEALALNPGEDEHFQIRSIVSINKGAAYKAVFGRCRFGEVPVQGKTDGSEEDVKLKPGHGLVEKNHFLFFPSQNLVVYQRNQTGSHYSKFQKYISQAHGRDVISLEPILTSDSYARLLAPGVKAKRIDISFQQPKDPSLYQQEWTKDAIRLIKSVGGTSARITIGVGRTRSTLLGKGKDAAVMLAKAGLARVARVKVEDMSEPIDLIADRVVETVQVLLGPNGRPLSEFVYAALDQAKSKRQADLDAFFGT</sequence>
<evidence type="ECO:0000313" key="2">
    <source>
        <dbReference type="EMBL" id="XDJ90220.1"/>
    </source>
</evidence>
<dbReference type="EMBL" id="CP158270">
    <property type="protein sequence ID" value="XDJ90220.1"/>
    <property type="molecule type" value="Genomic_DNA"/>
</dbReference>
<accession>A0AB39HA12</accession>
<reference evidence="5" key="1">
    <citation type="submission" date="2024-05" db="EMBL/GenBank/DDBJ databases">
        <authorList>
            <person name="Luo Y.-C."/>
            <person name="Nicholds J."/>
            <person name="Mortimer T."/>
            <person name="Maboni G."/>
        </authorList>
    </citation>
    <scope>NUCLEOTIDE SEQUENCE</scope>
    <source>
        <strain evidence="4">124370</strain>
        <strain evidence="5">124566</strain>
        <strain evidence="3">124953</strain>
        <strain evidence="2">130308</strain>
        <strain evidence="1">130416</strain>
    </source>
</reference>
<dbReference type="Pfam" id="PF20505">
    <property type="entry name" value="DUF6731"/>
    <property type="match status" value="1"/>
</dbReference>
<protein>
    <submittedName>
        <fullName evidence="5">DUF6731 family protein</fullName>
    </submittedName>
</protein>
<dbReference type="EMBL" id="CP158271">
    <property type="protein sequence ID" value="XDJ93452.1"/>
    <property type="molecule type" value="Genomic_DNA"/>
</dbReference>
<evidence type="ECO:0000313" key="1">
    <source>
        <dbReference type="EMBL" id="XDJ88845.1"/>
    </source>
</evidence>
<proteinExistence type="predicted"/>
<gene>
    <name evidence="3" type="ORF">ABRY95_13960</name>
    <name evidence="1" type="ORF">ABRY98_04560</name>
    <name evidence="4" type="ORF">ABRZ05_05450</name>
    <name evidence="5" type="ORF">ABRZ11_05105</name>
    <name evidence="2" type="ORF">ABRZ12_11200</name>
</gene>